<evidence type="ECO:0000313" key="3">
    <source>
        <dbReference type="Proteomes" id="UP000784294"/>
    </source>
</evidence>
<dbReference type="Proteomes" id="UP000784294">
    <property type="component" value="Unassembled WGS sequence"/>
</dbReference>
<dbReference type="GO" id="GO:0015631">
    <property type="term" value="F:tubulin binding"/>
    <property type="evidence" value="ECO:0007669"/>
    <property type="project" value="InterPro"/>
</dbReference>
<keyword evidence="1" id="KW-0175">Coiled coil</keyword>
<dbReference type="PANTHER" id="PTHR15614">
    <property type="entry name" value="INTRAFLAGELLAR TRANSPORT PROTEIN 81 HOMOLOG"/>
    <property type="match status" value="1"/>
</dbReference>
<dbReference type="PANTHER" id="PTHR15614:SF2">
    <property type="entry name" value="INTRAFLAGELLAR TRANSPORT PROTEIN 81 HOMOLOG"/>
    <property type="match status" value="1"/>
</dbReference>
<keyword evidence="3" id="KW-1185">Reference proteome</keyword>
<dbReference type="EMBL" id="CAAALY010083829">
    <property type="protein sequence ID" value="VEL26941.1"/>
    <property type="molecule type" value="Genomic_DNA"/>
</dbReference>
<dbReference type="AlphaFoldDB" id="A0A3S5A3T5"/>
<dbReference type="GO" id="GO:0060271">
    <property type="term" value="P:cilium assembly"/>
    <property type="evidence" value="ECO:0007669"/>
    <property type="project" value="InterPro"/>
</dbReference>
<evidence type="ECO:0000256" key="1">
    <source>
        <dbReference type="SAM" id="Coils"/>
    </source>
</evidence>
<dbReference type="OrthoDB" id="276029at2759"/>
<feature type="coiled-coil region" evidence="1">
    <location>
        <begin position="24"/>
        <end position="72"/>
    </location>
</feature>
<accession>A0A3S5A3T5</accession>
<proteinExistence type="predicted"/>
<comment type="caution">
    <text evidence="2">The sequence shown here is derived from an EMBL/GenBank/DDBJ whole genome shotgun (WGS) entry which is preliminary data.</text>
</comment>
<name>A0A3S5A3T5_9PLAT</name>
<protein>
    <submittedName>
        <fullName evidence="2">Uncharacterized protein</fullName>
    </submittedName>
</protein>
<dbReference type="GO" id="GO:0036064">
    <property type="term" value="C:ciliary basal body"/>
    <property type="evidence" value="ECO:0007669"/>
    <property type="project" value="TreeGrafter"/>
</dbReference>
<gene>
    <name evidence="2" type="ORF">PXEA_LOCUS20381</name>
</gene>
<evidence type="ECO:0000313" key="2">
    <source>
        <dbReference type="EMBL" id="VEL26941.1"/>
    </source>
</evidence>
<reference evidence="2" key="1">
    <citation type="submission" date="2018-11" db="EMBL/GenBank/DDBJ databases">
        <authorList>
            <consortium name="Pathogen Informatics"/>
        </authorList>
    </citation>
    <scope>NUCLEOTIDE SEQUENCE</scope>
</reference>
<dbReference type="GO" id="GO:0030992">
    <property type="term" value="C:intraciliary transport particle B"/>
    <property type="evidence" value="ECO:0007669"/>
    <property type="project" value="InterPro"/>
</dbReference>
<sequence>MHHVITLNLRTHTYCQFQRYVALIRNKNTQYKQLRSQLNELRAEKGILTWTLDRLRSEEAEAEKALRASETAQGISGYWETQAGLEKTSGVA</sequence>
<dbReference type="GO" id="GO:0042073">
    <property type="term" value="P:intraciliary transport"/>
    <property type="evidence" value="ECO:0007669"/>
    <property type="project" value="InterPro"/>
</dbReference>
<organism evidence="2 3">
    <name type="scientific">Protopolystoma xenopodis</name>
    <dbReference type="NCBI Taxonomy" id="117903"/>
    <lineage>
        <taxon>Eukaryota</taxon>
        <taxon>Metazoa</taxon>
        <taxon>Spiralia</taxon>
        <taxon>Lophotrochozoa</taxon>
        <taxon>Platyhelminthes</taxon>
        <taxon>Monogenea</taxon>
        <taxon>Polyopisthocotylea</taxon>
        <taxon>Polystomatidea</taxon>
        <taxon>Polystomatidae</taxon>
        <taxon>Protopolystoma</taxon>
    </lineage>
</organism>
<dbReference type="InterPro" id="IPR029600">
    <property type="entry name" value="IFT81"/>
</dbReference>